<dbReference type="Gene3D" id="2.60.120.10">
    <property type="entry name" value="Jelly Rolls"/>
    <property type="match status" value="2"/>
</dbReference>
<dbReference type="PANTHER" id="PTHR23011">
    <property type="entry name" value="CYCLIC NUCLEOTIDE-BINDING DOMAIN CONTAINING PROTEIN"/>
    <property type="match status" value="1"/>
</dbReference>
<comment type="caution">
    <text evidence="3">The sequence shown here is derived from an EMBL/GenBank/DDBJ whole genome shotgun (WGS) entry which is preliminary data.</text>
</comment>
<dbReference type="SUPFAM" id="SSF51206">
    <property type="entry name" value="cAMP-binding domain-like"/>
    <property type="match status" value="2"/>
</dbReference>
<dbReference type="InterPro" id="IPR014710">
    <property type="entry name" value="RmlC-like_jellyroll"/>
</dbReference>
<protein>
    <recommendedName>
        <fullName evidence="2">Cyclic nucleotide-binding domain-containing protein</fullName>
    </recommendedName>
</protein>
<dbReference type="Proteomes" id="UP000187209">
    <property type="component" value="Unassembled WGS sequence"/>
</dbReference>
<dbReference type="SMART" id="SM00100">
    <property type="entry name" value="cNMP"/>
    <property type="match status" value="2"/>
</dbReference>
<evidence type="ECO:0000256" key="1">
    <source>
        <dbReference type="SAM" id="MobiDB-lite"/>
    </source>
</evidence>
<dbReference type="OrthoDB" id="286597at2759"/>
<sequence length="450" mass="52244">MSNTIENPSSPLLTIRERNSSSEDCSLKSIITILNLTNSQRSSRQAYLLQEFTKRIKFFNQLTQEHGEYVHKVACEKLTYEFVSAGNYVFYVHTFGNKFYIIIEGTVSVVVPILIGDETHMRTVVQLHSGMSFGELALIKDQPRAASIYCETDCHFAVLSKEDYMNVIGKLEARKLDVFIEFLHSIPTFRNWTKKKLELLTYHFTKVNYKRKQAVFTLDSQAKYVYIVTSGEFELSKPVVVKNSTEHNEVYMVKAALLTRGEVFCDEEVLKKKLNSYTCICYSTHGELLRISASDFRMKLQNDDYINDFKAKDNSKNTLRNSRIENFRQYLINSKQKALTEEPRHEHMPSHHQKRIVIGRLPRYRYTTTLTPKNLEKIKRKALGRDSSYTKYMSLSVHQSVDDTKSDLKSLETNPFRPRSGNSMKCHRPGGYFRANLKKSWIGYRSDSIQ</sequence>
<dbReference type="PROSITE" id="PS50042">
    <property type="entry name" value="CNMP_BINDING_3"/>
    <property type="match status" value="1"/>
</dbReference>
<dbReference type="InterPro" id="IPR000595">
    <property type="entry name" value="cNMP-bd_dom"/>
</dbReference>
<gene>
    <name evidence="3" type="ORF">SteCoe_29762</name>
</gene>
<feature type="region of interest" description="Disordered" evidence="1">
    <location>
        <begin position="406"/>
        <end position="427"/>
    </location>
</feature>
<keyword evidence="4" id="KW-1185">Reference proteome</keyword>
<accession>A0A1R2B582</accession>
<proteinExistence type="predicted"/>
<dbReference type="AlphaFoldDB" id="A0A1R2B582"/>
<organism evidence="3 4">
    <name type="scientific">Stentor coeruleus</name>
    <dbReference type="NCBI Taxonomy" id="5963"/>
    <lineage>
        <taxon>Eukaryota</taxon>
        <taxon>Sar</taxon>
        <taxon>Alveolata</taxon>
        <taxon>Ciliophora</taxon>
        <taxon>Postciliodesmatophora</taxon>
        <taxon>Heterotrichea</taxon>
        <taxon>Heterotrichida</taxon>
        <taxon>Stentoridae</taxon>
        <taxon>Stentor</taxon>
    </lineage>
</organism>
<evidence type="ECO:0000313" key="3">
    <source>
        <dbReference type="EMBL" id="OMJ71906.1"/>
    </source>
</evidence>
<dbReference type="Pfam" id="PF00027">
    <property type="entry name" value="cNMP_binding"/>
    <property type="match status" value="2"/>
</dbReference>
<dbReference type="PROSITE" id="PS00889">
    <property type="entry name" value="CNMP_BINDING_2"/>
    <property type="match status" value="1"/>
</dbReference>
<evidence type="ECO:0000259" key="2">
    <source>
        <dbReference type="PROSITE" id="PS50042"/>
    </source>
</evidence>
<dbReference type="InterPro" id="IPR018490">
    <property type="entry name" value="cNMP-bd_dom_sf"/>
</dbReference>
<dbReference type="EMBL" id="MPUH01000946">
    <property type="protein sequence ID" value="OMJ71906.1"/>
    <property type="molecule type" value="Genomic_DNA"/>
</dbReference>
<name>A0A1R2B582_9CILI</name>
<dbReference type="PANTHER" id="PTHR23011:SF28">
    <property type="entry name" value="CYCLIC NUCLEOTIDE-BINDING DOMAIN CONTAINING PROTEIN"/>
    <property type="match status" value="1"/>
</dbReference>
<dbReference type="CDD" id="cd00038">
    <property type="entry name" value="CAP_ED"/>
    <property type="match status" value="2"/>
</dbReference>
<reference evidence="3 4" key="1">
    <citation type="submission" date="2016-11" db="EMBL/GenBank/DDBJ databases">
        <title>The macronuclear genome of Stentor coeruleus: a giant cell with tiny introns.</title>
        <authorList>
            <person name="Slabodnick M."/>
            <person name="Ruby J.G."/>
            <person name="Reiff S.B."/>
            <person name="Swart E.C."/>
            <person name="Gosai S."/>
            <person name="Prabakaran S."/>
            <person name="Witkowska E."/>
            <person name="Larue G.E."/>
            <person name="Fisher S."/>
            <person name="Freeman R.M."/>
            <person name="Gunawardena J."/>
            <person name="Chu W."/>
            <person name="Stover N.A."/>
            <person name="Gregory B.D."/>
            <person name="Nowacki M."/>
            <person name="Derisi J."/>
            <person name="Roy S.W."/>
            <person name="Marshall W.F."/>
            <person name="Sood P."/>
        </authorList>
    </citation>
    <scope>NUCLEOTIDE SEQUENCE [LARGE SCALE GENOMIC DNA]</scope>
    <source>
        <strain evidence="3">WM001</strain>
    </source>
</reference>
<feature type="domain" description="Cyclic nucleotide-binding" evidence="2">
    <location>
        <begin position="58"/>
        <end position="185"/>
    </location>
</feature>
<evidence type="ECO:0000313" key="4">
    <source>
        <dbReference type="Proteomes" id="UP000187209"/>
    </source>
</evidence>
<dbReference type="InterPro" id="IPR018488">
    <property type="entry name" value="cNMP-bd_CS"/>
</dbReference>